<keyword evidence="1" id="KW-0732">Signal</keyword>
<dbReference type="Gene3D" id="2.40.128.110">
    <property type="entry name" value="Lipid/polyisoprenoid-binding, YceI-like"/>
    <property type="match status" value="1"/>
</dbReference>
<feature type="signal peptide" evidence="1">
    <location>
        <begin position="1"/>
        <end position="31"/>
    </location>
</feature>
<proteinExistence type="predicted"/>
<dbReference type="Pfam" id="PF04264">
    <property type="entry name" value="YceI"/>
    <property type="match status" value="1"/>
</dbReference>
<comment type="caution">
    <text evidence="3">The sequence shown here is derived from an EMBL/GenBank/DDBJ whole genome shotgun (WGS) entry which is preliminary data.</text>
</comment>
<dbReference type="PANTHER" id="PTHR34406">
    <property type="entry name" value="PROTEIN YCEI"/>
    <property type="match status" value="1"/>
</dbReference>
<name>A0A7C9RB51_9HYPH</name>
<evidence type="ECO:0000259" key="2">
    <source>
        <dbReference type="SMART" id="SM00867"/>
    </source>
</evidence>
<evidence type="ECO:0000313" key="3">
    <source>
        <dbReference type="EMBL" id="NGN44098.1"/>
    </source>
</evidence>
<dbReference type="EMBL" id="JAAKZG010000013">
    <property type="protein sequence ID" value="NGN44098.1"/>
    <property type="molecule type" value="Genomic_DNA"/>
</dbReference>
<dbReference type="PANTHER" id="PTHR34406:SF1">
    <property type="entry name" value="PROTEIN YCEI"/>
    <property type="match status" value="1"/>
</dbReference>
<accession>A0A7C9RB51</accession>
<sequence length="198" mass="21042">MPTHVWKSPRNAILSAGLAALLAGLPYAALADPLAEAAGKYSIAPSSRIAFSVAQVGGGGIAGDFGEFRGIFRIDGKDIGRSNVSFTLLPASVRTGEARVENFLRSDAVFDVANFPEISFRSTGITQTGASSARIDGVLTARGKTRPAQFDASVSDRTKRKITFRVQGKILRSPYGMDVGTPIYSNVVKFDMVLQGTR</sequence>
<feature type="domain" description="Lipid/polyisoprenoid-binding YceI-like" evidence="2">
    <location>
        <begin position="40"/>
        <end position="197"/>
    </location>
</feature>
<evidence type="ECO:0000256" key="1">
    <source>
        <dbReference type="SAM" id="SignalP"/>
    </source>
</evidence>
<dbReference type="AlphaFoldDB" id="A0A7C9RB51"/>
<reference evidence="3 4" key="1">
    <citation type="submission" date="2020-02" db="EMBL/GenBank/DDBJ databases">
        <title>Genome sequence of the type strain CGMCC 1.15528 of Mesorhizobium zhangyense.</title>
        <authorList>
            <person name="Gao J."/>
            <person name="Sun J."/>
        </authorList>
    </citation>
    <scope>NUCLEOTIDE SEQUENCE [LARGE SCALE GENOMIC DNA]</scope>
    <source>
        <strain evidence="3 4">CGMCC 1.15528</strain>
    </source>
</reference>
<protein>
    <submittedName>
        <fullName evidence="3">Polyisoprenoid-binding protein</fullName>
    </submittedName>
</protein>
<dbReference type="InterPro" id="IPR007372">
    <property type="entry name" value="Lipid/polyisoprenoid-bd_YceI"/>
</dbReference>
<keyword evidence="4" id="KW-1185">Reference proteome</keyword>
<dbReference type="Proteomes" id="UP000481252">
    <property type="component" value="Unassembled WGS sequence"/>
</dbReference>
<gene>
    <name evidence="3" type="ORF">G6N74_23810</name>
</gene>
<dbReference type="InterPro" id="IPR036761">
    <property type="entry name" value="TTHA0802/YceI-like_sf"/>
</dbReference>
<dbReference type="RefSeq" id="WP_165120500.1">
    <property type="nucleotide sequence ID" value="NZ_JAAKZG010000013.1"/>
</dbReference>
<evidence type="ECO:0000313" key="4">
    <source>
        <dbReference type="Proteomes" id="UP000481252"/>
    </source>
</evidence>
<organism evidence="3 4">
    <name type="scientific">Mesorhizobium zhangyense</name>
    <dbReference type="NCBI Taxonomy" id="1776730"/>
    <lineage>
        <taxon>Bacteria</taxon>
        <taxon>Pseudomonadati</taxon>
        <taxon>Pseudomonadota</taxon>
        <taxon>Alphaproteobacteria</taxon>
        <taxon>Hyphomicrobiales</taxon>
        <taxon>Phyllobacteriaceae</taxon>
        <taxon>Mesorhizobium</taxon>
    </lineage>
</organism>
<dbReference type="SMART" id="SM00867">
    <property type="entry name" value="YceI"/>
    <property type="match status" value="1"/>
</dbReference>
<feature type="chain" id="PRO_5028916758" evidence="1">
    <location>
        <begin position="32"/>
        <end position="198"/>
    </location>
</feature>
<dbReference type="SUPFAM" id="SSF101874">
    <property type="entry name" value="YceI-like"/>
    <property type="match status" value="1"/>
</dbReference>